<dbReference type="InterPro" id="IPR013103">
    <property type="entry name" value="RVT_2"/>
</dbReference>
<gene>
    <name evidence="2" type="primary">RE1_3175</name>
    <name evidence="2" type="ORF">CK203_011892</name>
</gene>
<protein>
    <submittedName>
        <fullName evidence="2">Retrovirus-related Pol polyprotein from transposon RE1</fullName>
    </submittedName>
</protein>
<comment type="caution">
    <text evidence="2">The sequence shown here is derived from an EMBL/GenBank/DDBJ whole genome shotgun (WGS) entry which is preliminary data.</text>
</comment>
<name>A0A438K0N3_VITVI</name>
<dbReference type="PANTHER" id="PTHR11439:SF467">
    <property type="entry name" value="INTEGRASE CATALYTIC DOMAIN-CONTAINING PROTEIN"/>
    <property type="match status" value="1"/>
</dbReference>
<organism evidence="2 3">
    <name type="scientific">Vitis vinifera</name>
    <name type="common">Grape</name>
    <dbReference type="NCBI Taxonomy" id="29760"/>
    <lineage>
        <taxon>Eukaryota</taxon>
        <taxon>Viridiplantae</taxon>
        <taxon>Streptophyta</taxon>
        <taxon>Embryophyta</taxon>
        <taxon>Tracheophyta</taxon>
        <taxon>Spermatophyta</taxon>
        <taxon>Magnoliopsida</taxon>
        <taxon>eudicotyledons</taxon>
        <taxon>Gunneridae</taxon>
        <taxon>Pentapetalae</taxon>
        <taxon>rosids</taxon>
        <taxon>Vitales</taxon>
        <taxon>Vitaceae</taxon>
        <taxon>Viteae</taxon>
        <taxon>Vitis</taxon>
    </lineage>
</organism>
<dbReference type="Pfam" id="PF07727">
    <property type="entry name" value="RVT_2"/>
    <property type="match status" value="1"/>
</dbReference>
<reference evidence="2 3" key="1">
    <citation type="journal article" date="2018" name="PLoS Genet.">
        <title>Population sequencing reveals clonal diversity and ancestral inbreeding in the grapevine cultivar Chardonnay.</title>
        <authorList>
            <person name="Roach M.J."/>
            <person name="Johnson D.L."/>
            <person name="Bohlmann J."/>
            <person name="van Vuuren H.J."/>
            <person name="Jones S.J."/>
            <person name="Pretorius I.S."/>
            <person name="Schmidt S.A."/>
            <person name="Borneman A.R."/>
        </authorList>
    </citation>
    <scope>NUCLEOTIDE SEQUENCE [LARGE SCALE GENOMIC DNA]</scope>
    <source>
        <strain evidence="3">cv. Chardonnay</strain>
        <tissue evidence="2">Leaf</tissue>
    </source>
</reference>
<dbReference type="EMBL" id="QGNW01000020">
    <property type="protein sequence ID" value="RVX14784.1"/>
    <property type="molecule type" value="Genomic_DNA"/>
</dbReference>
<feature type="domain" description="Reverse transcriptase Ty1/copia-type" evidence="1">
    <location>
        <begin position="2"/>
        <end position="76"/>
    </location>
</feature>
<sequence>MTMKKYGFQQSNSDHTLFLKHRQGKLTALIVYVDDMIITGDNSEEIARLQEQLASEFEMKNLGGLKYFLGIEVARSKRETPIIPNHKLGEYPNQVPTDKGRYQRLVGKLIYLPHTRPDIAYAVSVVSQFMHCPSEDHISVVMQILRYLKSFPGKGLMFSKNDHLRVEGYTDVDWVGDIMDRKSTSGYFTFVGGNLVTWRSKNRRWSLYPVRKLSFVEWLKGYVSYCGLGDF</sequence>
<proteinExistence type="predicted"/>
<evidence type="ECO:0000313" key="2">
    <source>
        <dbReference type="EMBL" id="RVX14784.1"/>
    </source>
</evidence>
<accession>A0A438K0N3</accession>
<dbReference type="Proteomes" id="UP000288805">
    <property type="component" value="Unassembled WGS sequence"/>
</dbReference>
<dbReference type="InterPro" id="IPR043502">
    <property type="entry name" value="DNA/RNA_pol_sf"/>
</dbReference>
<evidence type="ECO:0000313" key="3">
    <source>
        <dbReference type="Proteomes" id="UP000288805"/>
    </source>
</evidence>
<dbReference type="SUPFAM" id="SSF56672">
    <property type="entry name" value="DNA/RNA polymerases"/>
    <property type="match status" value="1"/>
</dbReference>
<evidence type="ECO:0000259" key="1">
    <source>
        <dbReference type="Pfam" id="PF07727"/>
    </source>
</evidence>
<dbReference type="PANTHER" id="PTHR11439">
    <property type="entry name" value="GAG-POL-RELATED RETROTRANSPOSON"/>
    <property type="match status" value="1"/>
</dbReference>
<dbReference type="AlphaFoldDB" id="A0A438K0N3"/>